<feature type="domain" description="Reverse transcriptase" evidence="1">
    <location>
        <begin position="1"/>
        <end position="127"/>
    </location>
</feature>
<sequence length="570" mass="64807">MVASFLSGRRVSMNYGSISVTRSYTIGCPQESNSGPLLWLIIANDALKLQFANDTKILAYADDFYLFAAATGKHKVREKVHQALEMLQRWSEGAKVEFAHDKTQLIPFGKKGKHRHPPYCSFAGKPIKLTRQMKILGVILNEGLNGLAHLDHIRGKITKILNRLTIARGRRGLSGKVLKVLYHRALYRILLYVAPAWWAGTCRQRDRMSSIQRQVMLAITGAFRTTSTAALHVISGMIPSTLVCEMEVAISQLKHQHAHVSFLGEEIIGPILEVYHHTWTHPSARTRVQWDADHPSISLSIYTDGSKLDGRVGAAFHVVEGTFTVDFQFRLEDYNSVFQAELSALCQALQWKLINRPHQHCDIFTDSMSALKALQKHQPRNNLVEEIKAIQDGFVSLHWVKAHIGVEGNESADKAAKEATIRANVDLHLGLPIRSLKTDLKRRILDHWSRTWEDNENTKGRFPYGIFPRVSTSRCLDNRLLTQAISNHGRFPSYFRRFNIKDCTCRCGEDTSDDILHYIFHCQLVAHLRSRIRPTLTLPQVISDKRMAKELCSIIQFVNDHEEDILQLED</sequence>
<organism evidence="3 4">
    <name type="scientific">Araneus ventricosus</name>
    <name type="common">Orbweaver spider</name>
    <name type="synonym">Epeira ventricosa</name>
    <dbReference type="NCBI Taxonomy" id="182803"/>
    <lineage>
        <taxon>Eukaryota</taxon>
        <taxon>Metazoa</taxon>
        <taxon>Ecdysozoa</taxon>
        <taxon>Arthropoda</taxon>
        <taxon>Chelicerata</taxon>
        <taxon>Arachnida</taxon>
        <taxon>Araneae</taxon>
        <taxon>Araneomorphae</taxon>
        <taxon>Entelegynae</taxon>
        <taxon>Araneoidea</taxon>
        <taxon>Araneidae</taxon>
        <taxon>Araneus</taxon>
    </lineage>
</organism>
<feature type="domain" description="RNase H type-1" evidence="2">
    <location>
        <begin position="295"/>
        <end position="421"/>
    </location>
</feature>
<dbReference type="InterPro" id="IPR000477">
    <property type="entry name" value="RT_dom"/>
</dbReference>
<gene>
    <name evidence="3" type="primary">R1A1-elementORF2_9</name>
    <name evidence="3" type="ORF">AVEN_77814_1</name>
</gene>
<protein>
    <recommendedName>
        <fullName evidence="5">RNase H type-1 domain-containing protein</fullName>
    </recommendedName>
</protein>
<dbReference type="OrthoDB" id="411823at2759"/>
<reference evidence="3 4" key="1">
    <citation type="journal article" date="2019" name="Sci. Rep.">
        <title>Orb-weaving spider Araneus ventricosus genome elucidates the spidroin gene catalogue.</title>
        <authorList>
            <person name="Kono N."/>
            <person name="Nakamura H."/>
            <person name="Ohtoshi R."/>
            <person name="Moran D.A.P."/>
            <person name="Shinohara A."/>
            <person name="Yoshida Y."/>
            <person name="Fujiwara M."/>
            <person name="Mori M."/>
            <person name="Tomita M."/>
            <person name="Arakawa K."/>
        </authorList>
    </citation>
    <scope>NUCLEOTIDE SEQUENCE [LARGE SCALE GENOMIC DNA]</scope>
</reference>
<evidence type="ECO:0000259" key="1">
    <source>
        <dbReference type="PROSITE" id="PS50878"/>
    </source>
</evidence>
<dbReference type="EMBL" id="BGPR01001478">
    <property type="protein sequence ID" value="GBM54903.1"/>
    <property type="molecule type" value="Genomic_DNA"/>
</dbReference>
<dbReference type="AlphaFoldDB" id="A0A4Y2GMZ0"/>
<evidence type="ECO:0008006" key="5">
    <source>
        <dbReference type="Google" id="ProtNLM"/>
    </source>
</evidence>
<evidence type="ECO:0000313" key="4">
    <source>
        <dbReference type="Proteomes" id="UP000499080"/>
    </source>
</evidence>
<dbReference type="Proteomes" id="UP000499080">
    <property type="component" value="Unassembled WGS sequence"/>
</dbReference>
<dbReference type="InterPro" id="IPR002156">
    <property type="entry name" value="RNaseH_domain"/>
</dbReference>
<evidence type="ECO:0000259" key="2">
    <source>
        <dbReference type="PROSITE" id="PS50879"/>
    </source>
</evidence>
<dbReference type="GO" id="GO:0004523">
    <property type="term" value="F:RNA-DNA hybrid ribonuclease activity"/>
    <property type="evidence" value="ECO:0007669"/>
    <property type="project" value="InterPro"/>
</dbReference>
<name>A0A4Y2GMZ0_ARAVE</name>
<dbReference type="SUPFAM" id="SSF53098">
    <property type="entry name" value="Ribonuclease H-like"/>
    <property type="match status" value="1"/>
</dbReference>
<dbReference type="GO" id="GO:0003676">
    <property type="term" value="F:nucleic acid binding"/>
    <property type="evidence" value="ECO:0007669"/>
    <property type="project" value="InterPro"/>
</dbReference>
<comment type="caution">
    <text evidence="3">The sequence shown here is derived from an EMBL/GenBank/DDBJ whole genome shotgun (WGS) entry which is preliminary data.</text>
</comment>
<evidence type="ECO:0000313" key="3">
    <source>
        <dbReference type="EMBL" id="GBM54903.1"/>
    </source>
</evidence>
<dbReference type="CDD" id="cd09276">
    <property type="entry name" value="Rnase_HI_RT_non_LTR"/>
    <property type="match status" value="1"/>
</dbReference>
<dbReference type="Pfam" id="PF00075">
    <property type="entry name" value="RNase_H"/>
    <property type="match status" value="1"/>
</dbReference>
<dbReference type="PROSITE" id="PS50879">
    <property type="entry name" value="RNASE_H_1"/>
    <property type="match status" value="1"/>
</dbReference>
<accession>A0A4Y2GMZ0</accession>
<keyword evidence="4" id="KW-1185">Reference proteome</keyword>
<dbReference type="Gene3D" id="3.30.420.10">
    <property type="entry name" value="Ribonuclease H-like superfamily/Ribonuclease H"/>
    <property type="match status" value="1"/>
</dbReference>
<dbReference type="PROSITE" id="PS50878">
    <property type="entry name" value="RT_POL"/>
    <property type="match status" value="1"/>
</dbReference>
<dbReference type="Pfam" id="PF00078">
    <property type="entry name" value="RVT_1"/>
    <property type="match status" value="1"/>
</dbReference>
<dbReference type="InterPro" id="IPR036397">
    <property type="entry name" value="RNaseH_sf"/>
</dbReference>
<dbReference type="PANTHER" id="PTHR33332">
    <property type="entry name" value="REVERSE TRANSCRIPTASE DOMAIN-CONTAINING PROTEIN"/>
    <property type="match status" value="1"/>
</dbReference>
<dbReference type="InterPro" id="IPR012337">
    <property type="entry name" value="RNaseH-like_sf"/>
</dbReference>
<proteinExistence type="predicted"/>